<dbReference type="InterPro" id="IPR051786">
    <property type="entry name" value="ASN_synthetase/amidase"/>
</dbReference>
<dbReference type="InterPro" id="IPR029055">
    <property type="entry name" value="Ntn_hydrolases_N"/>
</dbReference>
<dbReference type="Proteomes" id="UP000554054">
    <property type="component" value="Unassembled WGS sequence"/>
</dbReference>
<dbReference type="Pfam" id="PF13537">
    <property type="entry name" value="GATase_7"/>
    <property type="match status" value="1"/>
</dbReference>
<evidence type="ECO:0000313" key="14">
    <source>
        <dbReference type="Proteomes" id="UP000554054"/>
    </source>
</evidence>
<keyword evidence="7 9" id="KW-0315">Glutamine amidotransferase</keyword>
<comment type="catalytic activity">
    <reaction evidence="8">
        <text>L-aspartate + L-glutamine + ATP + H2O = L-asparagine + L-glutamate + AMP + diphosphate + H(+)</text>
        <dbReference type="Rhea" id="RHEA:12228"/>
        <dbReference type="ChEBI" id="CHEBI:15377"/>
        <dbReference type="ChEBI" id="CHEBI:15378"/>
        <dbReference type="ChEBI" id="CHEBI:29985"/>
        <dbReference type="ChEBI" id="CHEBI:29991"/>
        <dbReference type="ChEBI" id="CHEBI:30616"/>
        <dbReference type="ChEBI" id="CHEBI:33019"/>
        <dbReference type="ChEBI" id="CHEBI:58048"/>
        <dbReference type="ChEBI" id="CHEBI:58359"/>
        <dbReference type="ChEBI" id="CHEBI:456215"/>
        <dbReference type="EC" id="6.3.5.4"/>
    </reaction>
</comment>
<evidence type="ECO:0000256" key="8">
    <source>
        <dbReference type="ARBA" id="ARBA00048741"/>
    </source>
</evidence>
<dbReference type="GO" id="GO:0005829">
    <property type="term" value="C:cytosol"/>
    <property type="evidence" value="ECO:0007669"/>
    <property type="project" value="TreeGrafter"/>
</dbReference>
<dbReference type="InterPro" id="IPR006426">
    <property type="entry name" value="Asn_synth_AEB"/>
</dbReference>
<dbReference type="Pfam" id="PF00733">
    <property type="entry name" value="Asn_synthase"/>
    <property type="match status" value="1"/>
</dbReference>
<dbReference type="InterPro" id="IPR001962">
    <property type="entry name" value="Asn_synthase"/>
</dbReference>
<accession>A0A852VS00</accession>
<dbReference type="EC" id="6.3.5.4" evidence="3"/>
<dbReference type="PIRSF" id="PIRSF001589">
    <property type="entry name" value="Asn_synthetase_glu-h"/>
    <property type="match status" value="1"/>
</dbReference>
<comment type="similarity">
    <text evidence="2">Belongs to the asparagine synthetase family.</text>
</comment>
<keyword evidence="13" id="KW-0436">Ligase</keyword>
<dbReference type="SUPFAM" id="SSF56235">
    <property type="entry name" value="N-terminal nucleophile aminohydrolases (Ntn hydrolases)"/>
    <property type="match status" value="1"/>
</dbReference>
<evidence type="ECO:0000256" key="4">
    <source>
        <dbReference type="ARBA" id="ARBA00022741"/>
    </source>
</evidence>
<dbReference type="EMBL" id="JACCAE010000001">
    <property type="protein sequence ID" value="NYF99026.1"/>
    <property type="molecule type" value="Genomic_DNA"/>
</dbReference>
<dbReference type="InterPro" id="IPR014729">
    <property type="entry name" value="Rossmann-like_a/b/a_fold"/>
</dbReference>
<organism evidence="13 14">
    <name type="scientific">Janibacter cremeus</name>
    <dbReference type="NCBI Taxonomy" id="1285192"/>
    <lineage>
        <taxon>Bacteria</taxon>
        <taxon>Bacillati</taxon>
        <taxon>Actinomycetota</taxon>
        <taxon>Actinomycetes</taxon>
        <taxon>Micrococcales</taxon>
        <taxon>Intrasporangiaceae</taxon>
        <taxon>Janibacter</taxon>
    </lineage>
</organism>
<dbReference type="PANTHER" id="PTHR43284">
    <property type="entry name" value="ASPARAGINE SYNTHETASE (GLUTAMINE-HYDROLYZING)"/>
    <property type="match status" value="1"/>
</dbReference>
<evidence type="ECO:0000256" key="10">
    <source>
        <dbReference type="PIRSR" id="PIRSR001589-2"/>
    </source>
</evidence>
<dbReference type="GO" id="GO:0006529">
    <property type="term" value="P:asparagine biosynthetic process"/>
    <property type="evidence" value="ECO:0007669"/>
    <property type="project" value="UniProtKB-KW"/>
</dbReference>
<comment type="caution">
    <text evidence="13">The sequence shown here is derived from an EMBL/GenBank/DDBJ whole genome shotgun (WGS) entry which is preliminary data.</text>
</comment>
<sequence length="659" mass="73335">MCGIAGVLSFDNTPEIDMIRRMLSRLSHRGPDGSGIYRDAHVALGQTRLAIVDVVGGTQPMSNEDGSVWITFNGEIFNHVELRSELAALGHRFRSHSDTEVIVHAWEQWQEGCFARFNGQWALAIWERDRQRLILSRDRLGVRPLYLFRDRGRIVFASEVKAIFADPGVPRSFDRVGLAETMTFWSTIAPRTVFVGIEQLPPGHLAVITRESYDVRAFWRPEFPPLGQEEQQDLERNADDVRERLIEAVRLRFLRSDVPVAAYLSGGIDSAVIAAVISRYTDVPLHTFSLRFSDVDFDEGPFQRRMAERLGTEHHEVTVCAGDIGAAFPEVVRHAETPLLRAAPAPMLLLSALAREHGYKVVVTGEGADEVFAGYDIFREGRLREFVARDPDSAVRASALDLLYPWMARAPGQAPAFAREFFGRNLSADDPAMSHRPRWDSTASLLALTTPHADWPTDVTGGLVAAMPAQNSAWDPLSRAQWLEMTTLLPGYILASQGDRMLMANSVEGRFPFLDRDVVDLANRLPSRHKLLGMDEKHVLKRAFWDLLPESILTRPKQPYRSPDASAFFGNESAPWVDEVMAPDEVAAAGIFEPAAAASLMRKCRRKGGARMGNTDNMRTLAMISTQLVYRQFILGDGSSGAAQPLAEPLTVIDRAAHS</sequence>
<dbReference type="PANTHER" id="PTHR43284:SF1">
    <property type="entry name" value="ASPARAGINE SYNTHETASE"/>
    <property type="match status" value="1"/>
</dbReference>
<evidence type="ECO:0000256" key="3">
    <source>
        <dbReference type="ARBA" id="ARBA00012737"/>
    </source>
</evidence>
<evidence type="ECO:0000256" key="7">
    <source>
        <dbReference type="ARBA" id="ARBA00022962"/>
    </source>
</evidence>
<dbReference type="GO" id="GO:0004066">
    <property type="term" value="F:asparagine synthase (glutamine-hydrolyzing) activity"/>
    <property type="evidence" value="ECO:0007669"/>
    <property type="project" value="UniProtKB-EC"/>
</dbReference>
<keyword evidence="9" id="KW-0028">Amino-acid biosynthesis</keyword>
<name>A0A852VS00_9MICO</name>
<dbReference type="Gene3D" id="3.60.20.10">
    <property type="entry name" value="Glutamine Phosphoribosylpyrophosphate, subunit 1, domain 1"/>
    <property type="match status" value="1"/>
</dbReference>
<dbReference type="InterPro" id="IPR033738">
    <property type="entry name" value="AsnB_N"/>
</dbReference>
<evidence type="ECO:0000256" key="6">
    <source>
        <dbReference type="ARBA" id="ARBA00022888"/>
    </source>
</evidence>
<gene>
    <name evidence="13" type="ORF">BJY20_002418</name>
</gene>
<proteinExistence type="inferred from homology"/>
<dbReference type="CDD" id="cd00712">
    <property type="entry name" value="AsnB"/>
    <property type="match status" value="1"/>
</dbReference>
<evidence type="ECO:0000256" key="2">
    <source>
        <dbReference type="ARBA" id="ARBA00005752"/>
    </source>
</evidence>
<keyword evidence="6 9" id="KW-0061">Asparagine biosynthesis</keyword>
<dbReference type="Gene3D" id="3.40.50.620">
    <property type="entry name" value="HUPs"/>
    <property type="match status" value="1"/>
</dbReference>
<dbReference type="InterPro" id="IPR017932">
    <property type="entry name" value="GATase_2_dom"/>
</dbReference>
<dbReference type="SUPFAM" id="SSF52402">
    <property type="entry name" value="Adenine nucleotide alpha hydrolases-like"/>
    <property type="match status" value="1"/>
</dbReference>
<evidence type="ECO:0000256" key="1">
    <source>
        <dbReference type="ARBA" id="ARBA00005187"/>
    </source>
</evidence>
<dbReference type="PROSITE" id="PS51278">
    <property type="entry name" value="GATASE_TYPE_2"/>
    <property type="match status" value="1"/>
</dbReference>
<evidence type="ECO:0000313" key="13">
    <source>
        <dbReference type="EMBL" id="NYF99026.1"/>
    </source>
</evidence>
<keyword evidence="5 10" id="KW-0067">ATP-binding</keyword>
<evidence type="ECO:0000259" key="12">
    <source>
        <dbReference type="PROSITE" id="PS51278"/>
    </source>
</evidence>
<keyword evidence="4 10" id="KW-0547">Nucleotide-binding</keyword>
<feature type="site" description="Important for beta-aspartyl-AMP intermediate formation" evidence="11">
    <location>
        <position position="366"/>
    </location>
</feature>
<dbReference type="CDD" id="cd01991">
    <property type="entry name" value="Asn_synthase_B_C"/>
    <property type="match status" value="1"/>
</dbReference>
<feature type="active site" description="For GATase activity" evidence="9">
    <location>
        <position position="2"/>
    </location>
</feature>
<evidence type="ECO:0000256" key="11">
    <source>
        <dbReference type="PIRSR" id="PIRSR001589-3"/>
    </source>
</evidence>
<evidence type="ECO:0000256" key="5">
    <source>
        <dbReference type="ARBA" id="ARBA00022840"/>
    </source>
</evidence>
<keyword evidence="14" id="KW-1185">Reference proteome</keyword>
<feature type="binding site" evidence="10">
    <location>
        <position position="98"/>
    </location>
    <ligand>
        <name>L-glutamine</name>
        <dbReference type="ChEBI" id="CHEBI:58359"/>
    </ligand>
</feature>
<reference evidence="13 14" key="1">
    <citation type="submission" date="2020-07" db="EMBL/GenBank/DDBJ databases">
        <title>Sequencing the genomes of 1000 actinobacteria strains.</title>
        <authorList>
            <person name="Klenk H.-P."/>
        </authorList>
    </citation>
    <scope>NUCLEOTIDE SEQUENCE [LARGE SCALE GENOMIC DNA]</scope>
    <source>
        <strain evidence="13 14">DSM 26154</strain>
    </source>
</reference>
<protein>
    <recommendedName>
        <fullName evidence="3">asparagine synthase (glutamine-hydrolyzing)</fullName>
        <ecNumber evidence="3">6.3.5.4</ecNumber>
    </recommendedName>
</protein>
<dbReference type="AlphaFoldDB" id="A0A852VS00"/>
<dbReference type="GO" id="GO:0005524">
    <property type="term" value="F:ATP binding"/>
    <property type="evidence" value="ECO:0007669"/>
    <property type="project" value="UniProtKB-KW"/>
</dbReference>
<dbReference type="RefSeq" id="WP_185991779.1">
    <property type="nucleotide sequence ID" value="NZ_JACCAE010000001.1"/>
</dbReference>
<evidence type="ECO:0000256" key="9">
    <source>
        <dbReference type="PIRSR" id="PIRSR001589-1"/>
    </source>
</evidence>
<dbReference type="NCBIfam" id="TIGR01536">
    <property type="entry name" value="asn_synth_AEB"/>
    <property type="match status" value="1"/>
</dbReference>
<feature type="domain" description="Glutamine amidotransferase type-2" evidence="12">
    <location>
        <begin position="2"/>
        <end position="211"/>
    </location>
</feature>
<comment type="pathway">
    <text evidence="1">Amino-acid biosynthesis; L-asparagine biosynthesis; L-asparagine from L-aspartate (L-Gln route): step 1/1.</text>
</comment>